<protein>
    <submittedName>
        <fullName evidence="1">Sulfur carrier protein ThiS</fullName>
    </submittedName>
</protein>
<accession>A0A1I0P2H9</accession>
<sequence length="79" mass="8700">MTTLAARFFLCLYVMNVQINNQDHQTEARNLQDLAIELQLPQKGVAVAIDNQMMPRGSWAQTALQEGARIVIIKAACGG</sequence>
<dbReference type="PANTHER" id="PTHR34472">
    <property type="entry name" value="SULFUR CARRIER PROTEIN THIS"/>
    <property type="match status" value="1"/>
</dbReference>
<dbReference type="Proteomes" id="UP000199373">
    <property type="component" value="Unassembled WGS sequence"/>
</dbReference>
<organism evidence="1 2">
    <name type="scientific">Prevotella aff. ruminicola Tc2-24</name>
    <dbReference type="NCBI Taxonomy" id="81582"/>
    <lineage>
        <taxon>Bacteria</taxon>
        <taxon>Pseudomonadati</taxon>
        <taxon>Bacteroidota</taxon>
        <taxon>Bacteroidia</taxon>
        <taxon>Bacteroidales</taxon>
        <taxon>Prevotellaceae</taxon>
        <taxon>Prevotella</taxon>
    </lineage>
</organism>
<dbReference type="InterPro" id="IPR016155">
    <property type="entry name" value="Mopterin_synth/thiamin_S_b"/>
</dbReference>
<proteinExistence type="predicted"/>
<keyword evidence="2" id="KW-1185">Reference proteome</keyword>
<dbReference type="InterPro" id="IPR010035">
    <property type="entry name" value="Thi_S"/>
</dbReference>
<dbReference type="EMBL" id="FOIQ01000003">
    <property type="protein sequence ID" value="SEW08553.1"/>
    <property type="molecule type" value="Genomic_DNA"/>
</dbReference>
<dbReference type="Gene3D" id="3.10.20.30">
    <property type="match status" value="1"/>
</dbReference>
<evidence type="ECO:0000313" key="1">
    <source>
        <dbReference type="EMBL" id="SEW08553.1"/>
    </source>
</evidence>
<reference evidence="1 2" key="1">
    <citation type="submission" date="2016-10" db="EMBL/GenBank/DDBJ databases">
        <authorList>
            <person name="de Groot N.N."/>
        </authorList>
    </citation>
    <scope>NUCLEOTIDE SEQUENCE [LARGE SCALE GENOMIC DNA]</scope>
    <source>
        <strain evidence="1 2">TC2-24</strain>
    </source>
</reference>
<dbReference type="PANTHER" id="PTHR34472:SF1">
    <property type="entry name" value="SULFUR CARRIER PROTEIN THIS"/>
    <property type="match status" value="1"/>
</dbReference>
<dbReference type="Pfam" id="PF02597">
    <property type="entry name" value="ThiS"/>
    <property type="match status" value="1"/>
</dbReference>
<dbReference type="InterPro" id="IPR003749">
    <property type="entry name" value="ThiS/MoaD-like"/>
</dbReference>
<gene>
    <name evidence="1" type="ORF">SAMN04487850_1553</name>
</gene>
<name>A0A1I0P2H9_9BACT</name>
<dbReference type="AlphaFoldDB" id="A0A1I0P2H9"/>
<dbReference type="InterPro" id="IPR012675">
    <property type="entry name" value="Beta-grasp_dom_sf"/>
</dbReference>
<evidence type="ECO:0000313" key="2">
    <source>
        <dbReference type="Proteomes" id="UP000199373"/>
    </source>
</evidence>
<dbReference type="SUPFAM" id="SSF54285">
    <property type="entry name" value="MoaD/ThiS"/>
    <property type="match status" value="1"/>
</dbReference>
<dbReference type="NCBIfam" id="TIGR01683">
    <property type="entry name" value="thiS"/>
    <property type="match status" value="1"/>
</dbReference>
<dbReference type="CDD" id="cd00565">
    <property type="entry name" value="Ubl_ThiS"/>
    <property type="match status" value="1"/>
</dbReference>